<dbReference type="GO" id="GO:0016810">
    <property type="term" value="F:hydrolase activity, acting on carbon-nitrogen (but not peptide) bonds"/>
    <property type="evidence" value="ECO:0007669"/>
    <property type="project" value="InterPro"/>
</dbReference>
<dbReference type="InterPro" id="IPR033932">
    <property type="entry name" value="YtcJ-like"/>
</dbReference>
<dbReference type="SUPFAM" id="SSF51338">
    <property type="entry name" value="Composite domain of metallo-dependent hydrolases"/>
    <property type="match status" value="1"/>
</dbReference>
<dbReference type="AlphaFoldDB" id="A0A502BH95"/>
<dbReference type="InterPro" id="IPR019546">
    <property type="entry name" value="TAT_signal_bac_arc"/>
</dbReference>
<keyword evidence="1" id="KW-0732">Signal</keyword>
<name>A0A502BH95_9HYPH</name>
<dbReference type="Gene3D" id="3.10.310.70">
    <property type="match status" value="1"/>
</dbReference>
<dbReference type="PROSITE" id="PS51318">
    <property type="entry name" value="TAT"/>
    <property type="match status" value="1"/>
</dbReference>
<evidence type="ECO:0000256" key="1">
    <source>
        <dbReference type="SAM" id="SignalP"/>
    </source>
</evidence>
<dbReference type="NCBIfam" id="TIGR01409">
    <property type="entry name" value="TAT_signal_seq"/>
    <property type="match status" value="1"/>
</dbReference>
<evidence type="ECO:0000259" key="2">
    <source>
        <dbReference type="Pfam" id="PF07969"/>
    </source>
</evidence>
<evidence type="ECO:0000313" key="4">
    <source>
        <dbReference type="Proteomes" id="UP000315388"/>
    </source>
</evidence>
<dbReference type="InterPro" id="IPR013108">
    <property type="entry name" value="Amidohydro_3"/>
</dbReference>
<dbReference type="PANTHER" id="PTHR22642:SF2">
    <property type="entry name" value="PROTEIN LONG AFTER FAR-RED 3"/>
    <property type="match status" value="1"/>
</dbReference>
<proteinExistence type="predicted"/>
<dbReference type="InterPro" id="IPR011059">
    <property type="entry name" value="Metal-dep_hydrolase_composite"/>
</dbReference>
<feature type="chain" id="PRO_5021422208" evidence="1">
    <location>
        <begin position="45"/>
        <end position="585"/>
    </location>
</feature>
<dbReference type="Pfam" id="PF07969">
    <property type="entry name" value="Amidohydro_3"/>
    <property type="match status" value="1"/>
</dbReference>
<organism evidence="3 4">
    <name type="scientific">Brucella gallinifaecis</name>
    <dbReference type="NCBI Taxonomy" id="215590"/>
    <lineage>
        <taxon>Bacteria</taxon>
        <taxon>Pseudomonadati</taxon>
        <taxon>Pseudomonadota</taxon>
        <taxon>Alphaproteobacteria</taxon>
        <taxon>Hyphomicrobiales</taxon>
        <taxon>Brucellaceae</taxon>
        <taxon>Brucella/Ochrobactrum group</taxon>
        <taxon>Brucella</taxon>
    </lineage>
</organism>
<comment type="caution">
    <text evidence="3">The sequence shown here is derived from an EMBL/GenBank/DDBJ whole genome shotgun (WGS) entry which is preliminary data.</text>
</comment>
<keyword evidence="4" id="KW-1185">Reference proteome</keyword>
<dbReference type="Gene3D" id="2.30.40.10">
    <property type="entry name" value="Urease, subunit C, domain 1"/>
    <property type="match status" value="1"/>
</dbReference>
<feature type="domain" description="Amidohydrolase 3" evidence="2">
    <location>
        <begin position="102"/>
        <end position="580"/>
    </location>
</feature>
<dbReference type="SUPFAM" id="SSF51556">
    <property type="entry name" value="Metallo-dependent hydrolases"/>
    <property type="match status" value="1"/>
</dbReference>
<accession>A0A502BH95</accession>
<dbReference type="RefSeq" id="WP_140906174.1">
    <property type="nucleotide sequence ID" value="NZ_JBHTMD010000044.1"/>
</dbReference>
<sequence length="585" mass="64586">MCLACNPGMMAVFQHTTSRRDFLKYMGGAAASAFAATAVQPAFAMGNSVAVNTPADIIFHKGTVLTLDDENPRAEAIAVRGNRIIAVGSLEHVEKFRGKTTQLVELEGRTLMPGLIDPHMHSVFVVMDDWIDVGPIITPTFDDVWSKLRSNIDKAKEGEWVRAKQFDPSITKGAHIPTLAELDALAPNNPFFMMENNGHIAYANSKAFALAGITDATPNPAEARYGKASDGKLSGRLEESPAFNAFIEKMPLPTASEVATNIRHMLDNAASVGCTTLHDCGVGMMAPAQHLALLDEVMAQNPPVRYRGMLVSTAMDQWEKMNIKPGRGNDLYRYDGIKAWADGSNQARTGYQRENYLGTDARGAMNYTPEQLTAAIRRAHQGGWQVGVHTNGDAAIDVVIAAYESVLKETPRDDHRHRIEHCSVFHLEQMQKMKELGLQPTFLIGHVRWWGKAFRDEILGPDRAKFYDPCATALAQGLRISFHSDWNVTPIEPLRYVEDAVARIMNDGGDVFFPDERIPVEAALRGVTIDAAYHCRMDDLVGSLEEGKCADFAILEEDPTQVEPTRISKIKVSETWMDGQKRYSA</sequence>
<protein>
    <submittedName>
        <fullName evidence="3">Amidohydrolase</fullName>
    </submittedName>
</protein>
<dbReference type="CDD" id="cd01300">
    <property type="entry name" value="YtcJ_like"/>
    <property type="match status" value="1"/>
</dbReference>
<dbReference type="PANTHER" id="PTHR22642">
    <property type="entry name" value="IMIDAZOLONEPROPIONASE"/>
    <property type="match status" value="1"/>
</dbReference>
<dbReference type="EMBL" id="VEWJ01000016">
    <property type="protein sequence ID" value="TPF74122.1"/>
    <property type="molecule type" value="Genomic_DNA"/>
</dbReference>
<feature type="signal peptide" evidence="1">
    <location>
        <begin position="1"/>
        <end position="44"/>
    </location>
</feature>
<dbReference type="InterPro" id="IPR032466">
    <property type="entry name" value="Metal_Hydrolase"/>
</dbReference>
<gene>
    <name evidence="3" type="ORF">FHY56_16120</name>
</gene>
<dbReference type="Proteomes" id="UP000315388">
    <property type="component" value="Unassembled WGS sequence"/>
</dbReference>
<dbReference type="OrthoDB" id="9811399at2"/>
<keyword evidence="3" id="KW-0378">Hydrolase</keyword>
<dbReference type="InterPro" id="IPR006311">
    <property type="entry name" value="TAT_signal"/>
</dbReference>
<reference evidence="3 4" key="1">
    <citation type="journal article" date="2003" name="Int. J. Syst. Evol. Microbiol.">
        <title>Towards a standardized format for the description of a novel species (of an established genus): Ochrobactrum gallinifaecis sp. nov.</title>
        <authorList>
            <person name="Kampfer P."/>
            <person name="Buczolits S."/>
            <person name="Albrecht A."/>
            <person name="Busse H.J."/>
            <person name="Stackebrandt E."/>
        </authorList>
    </citation>
    <scope>NUCLEOTIDE SEQUENCE [LARGE SCALE GENOMIC DNA]</scope>
    <source>
        <strain evidence="3 4">ISO 196</strain>
    </source>
</reference>
<evidence type="ECO:0000313" key="3">
    <source>
        <dbReference type="EMBL" id="TPF74122.1"/>
    </source>
</evidence>
<dbReference type="Gene3D" id="3.20.20.140">
    <property type="entry name" value="Metal-dependent hydrolases"/>
    <property type="match status" value="1"/>
</dbReference>